<comment type="caution">
    <text evidence="2">The sequence shown here is derived from an EMBL/GenBank/DDBJ whole genome shotgun (WGS) entry which is preliminary data.</text>
</comment>
<protein>
    <submittedName>
        <fullName evidence="2">Uncharacterized protein</fullName>
    </submittedName>
</protein>
<evidence type="ECO:0000313" key="3">
    <source>
        <dbReference type="Proteomes" id="UP000708208"/>
    </source>
</evidence>
<feature type="compositionally biased region" description="Basic and acidic residues" evidence="1">
    <location>
        <begin position="88"/>
        <end position="97"/>
    </location>
</feature>
<accession>A0A8J2JYV9</accession>
<feature type="region of interest" description="Disordered" evidence="1">
    <location>
        <begin position="24"/>
        <end position="64"/>
    </location>
</feature>
<dbReference type="AlphaFoldDB" id="A0A8J2JYV9"/>
<keyword evidence="3" id="KW-1185">Reference proteome</keyword>
<dbReference type="Proteomes" id="UP000708208">
    <property type="component" value="Unassembled WGS sequence"/>
</dbReference>
<dbReference type="EMBL" id="CAJVCH010135840">
    <property type="protein sequence ID" value="CAG7726463.1"/>
    <property type="molecule type" value="Genomic_DNA"/>
</dbReference>
<gene>
    <name evidence="2" type="ORF">AFUS01_LOCUS15376</name>
</gene>
<proteinExistence type="predicted"/>
<organism evidence="2 3">
    <name type="scientific">Allacma fusca</name>
    <dbReference type="NCBI Taxonomy" id="39272"/>
    <lineage>
        <taxon>Eukaryota</taxon>
        <taxon>Metazoa</taxon>
        <taxon>Ecdysozoa</taxon>
        <taxon>Arthropoda</taxon>
        <taxon>Hexapoda</taxon>
        <taxon>Collembola</taxon>
        <taxon>Symphypleona</taxon>
        <taxon>Sminthuridae</taxon>
        <taxon>Allacma</taxon>
    </lineage>
</organism>
<feature type="compositionally biased region" description="Low complexity" evidence="1">
    <location>
        <begin position="43"/>
        <end position="55"/>
    </location>
</feature>
<sequence length="163" mass="18406">MAQVLKVIDSKLYEKLMPLLQKHEKGINEPDQSIVPENEPSLPAVTAEPAPVTTTDSTMESPKDNDIVENKKRCKSPNLGFTFEELENKAEENEKHANLNADSQPTTFSESTSKVGQVRKKRARKPVIESDRKLRAPRRQVGGKGSRKKKKVVKYGRNKKNIR</sequence>
<reference evidence="2" key="1">
    <citation type="submission" date="2021-06" db="EMBL/GenBank/DDBJ databases">
        <authorList>
            <person name="Hodson N. C."/>
            <person name="Mongue J. A."/>
            <person name="Jaron S. K."/>
        </authorList>
    </citation>
    <scope>NUCLEOTIDE SEQUENCE</scope>
</reference>
<evidence type="ECO:0000256" key="1">
    <source>
        <dbReference type="SAM" id="MobiDB-lite"/>
    </source>
</evidence>
<feature type="region of interest" description="Disordered" evidence="1">
    <location>
        <begin position="88"/>
        <end position="163"/>
    </location>
</feature>
<feature type="compositionally biased region" description="Polar residues" evidence="1">
    <location>
        <begin position="102"/>
        <end position="115"/>
    </location>
</feature>
<name>A0A8J2JYV9_9HEXA</name>
<evidence type="ECO:0000313" key="2">
    <source>
        <dbReference type="EMBL" id="CAG7726463.1"/>
    </source>
</evidence>
<feature type="compositionally biased region" description="Basic residues" evidence="1">
    <location>
        <begin position="145"/>
        <end position="163"/>
    </location>
</feature>